<dbReference type="EMBL" id="CP000598">
    <property type="protein sequence ID" value="ABP00662.1"/>
    <property type="molecule type" value="Genomic_DNA"/>
</dbReference>
<evidence type="ECO:0000313" key="1">
    <source>
        <dbReference type="EMBL" id="ABP00662.1"/>
    </source>
</evidence>
<dbReference type="eggNOG" id="ENOG502T1PI">
    <property type="taxonomic scope" value="Eukaryota"/>
</dbReference>
<dbReference type="OrthoDB" id="10453971at2759"/>
<proteinExistence type="predicted"/>
<dbReference type="Gramene" id="ABP00662">
    <property type="protein sequence ID" value="ABP00662"/>
    <property type="gene ID" value="OSTLU_93996"/>
</dbReference>
<gene>
    <name evidence="1" type="ORF">OSTLU_93996</name>
</gene>
<feature type="non-terminal residue" evidence="1">
    <location>
        <position position="1"/>
    </location>
</feature>
<organism evidence="1 2">
    <name type="scientific">Ostreococcus lucimarinus (strain CCE9901)</name>
    <dbReference type="NCBI Taxonomy" id="436017"/>
    <lineage>
        <taxon>Eukaryota</taxon>
        <taxon>Viridiplantae</taxon>
        <taxon>Chlorophyta</taxon>
        <taxon>Mamiellophyceae</taxon>
        <taxon>Mamiellales</taxon>
        <taxon>Bathycoccaceae</taxon>
        <taxon>Ostreococcus</taxon>
    </lineage>
</organism>
<protein>
    <submittedName>
        <fullName evidence="1">Uncharacterized protein</fullName>
    </submittedName>
</protein>
<dbReference type="OMA" id="ENCISTH"/>
<sequence length="278" mass="31398">VCIVGQVRTLVRKDIQDHIYDAVLAPLLIGGKVHVFLHLDKKGVNVDVETELRSWFSLESLRVYDVEPHGRVGEVGCVSAGYPQVYRQRECLRDVQAYGNRSDVEFDHFILTRTDIEYYARLPPGETWYGLKRNLVLNGMVIYRDEVDGNSVGSGREVSFMTDTFTIIPREALDSFATMANAYENCISTHPPSENTCGDRWSWSECRIQMASASYQVGKLSTAAGEVYRGTIFRCEDSACLSIRRDYCQTEPCDVARRSLASSLVGSQIEFTDEYRSV</sequence>
<reference evidence="1 2" key="1">
    <citation type="journal article" date="2007" name="Proc. Natl. Acad. Sci. U.S.A.">
        <title>The tiny eukaryote Ostreococcus provides genomic insights into the paradox of plankton speciation.</title>
        <authorList>
            <person name="Palenik B."/>
            <person name="Grimwood J."/>
            <person name="Aerts A."/>
            <person name="Rouze P."/>
            <person name="Salamov A."/>
            <person name="Putnam N."/>
            <person name="Dupont C."/>
            <person name="Jorgensen R."/>
            <person name="Derelle E."/>
            <person name="Rombauts S."/>
            <person name="Zhou K."/>
            <person name="Otillar R."/>
            <person name="Merchant S.S."/>
            <person name="Podell S."/>
            <person name="Gaasterland T."/>
            <person name="Napoli C."/>
            <person name="Gendler K."/>
            <person name="Manuell A."/>
            <person name="Tai V."/>
            <person name="Vallon O."/>
            <person name="Piganeau G."/>
            <person name="Jancek S."/>
            <person name="Heijde M."/>
            <person name="Jabbari K."/>
            <person name="Bowler C."/>
            <person name="Lohr M."/>
            <person name="Robbens S."/>
            <person name="Werner G."/>
            <person name="Dubchak I."/>
            <person name="Pazour G.J."/>
            <person name="Ren Q."/>
            <person name="Paulsen I."/>
            <person name="Delwiche C."/>
            <person name="Schmutz J."/>
            <person name="Rokhsar D."/>
            <person name="Van de Peer Y."/>
            <person name="Moreau H."/>
            <person name="Grigoriev I.V."/>
        </authorList>
    </citation>
    <scope>NUCLEOTIDE SEQUENCE [LARGE SCALE GENOMIC DNA]</scope>
    <source>
        <strain evidence="1 2">CCE9901</strain>
    </source>
</reference>
<accession>A4SA94</accession>
<dbReference type="RefSeq" id="XP_001422345.1">
    <property type="nucleotide sequence ID" value="XM_001422308.1"/>
</dbReference>
<dbReference type="Proteomes" id="UP000001568">
    <property type="component" value="Chromosome 18"/>
</dbReference>
<dbReference type="KEGG" id="olu:OSTLU_93996"/>
<keyword evidence="2" id="KW-1185">Reference proteome</keyword>
<dbReference type="HOGENOM" id="CLU_064877_0_0_1"/>
<dbReference type="GeneID" id="5006339"/>
<evidence type="ECO:0000313" key="2">
    <source>
        <dbReference type="Proteomes" id="UP000001568"/>
    </source>
</evidence>
<dbReference type="AlphaFoldDB" id="A4SA94"/>
<name>A4SA94_OSTLU</name>